<dbReference type="GO" id="GO:0046933">
    <property type="term" value="F:proton-transporting ATP synthase activity, rotational mechanism"/>
    <property type="evidence" value="ECO:0007669"/>
    <property type="project" value="TreeGrafter"/>
</dbReference>
<dbReference type="OrthoDB" id="274752at2759"/>
<proteinExistence type="predicted"/>
<dbReference type="Proteomes" id="UP000606974">
    <property type="component" value="Unassembled WGS sequence"/>
</dbReference>
<dbReference type="PANTHER" id="PTHR28207">
    <property type="entry name" value="ATP SYNTHASE SUBUNIT H, MITOCHONDRIAL"/>
    <property type="match status" value="1"/>
</dbReference>
<evidence type="ECO:0000256" key="1">
    <source>
        <dbReference type="SAM" id="MobiDB-lite"/>
    </source>
</evidence>
<protein>
    <submittedName>
        <fullName evidence="2">Uncharacterized protein</fullName>
    </submittedName>
</protein>
<organism evidence="2 3">
    <name type="scientific">Endocarpon pusillum</name>
    <dbReference type="NCBI Taxonomy" id="364733"/>
    <lineage>
        <taxon>Eukaryota</taxon>
        <taxon>Fungi</taxon>
        <taxon>Dikarya</taxon>
        <taxon>Ascomycota</taxon>
        <taxon>Pezizomycotina</taxon>
        <taxon>Eurotiomycetes</taxon>
        <taxon>Chaetothyriomycetidae</taxon>
        <taxon>Verrucariales</taxon>
        <taxon>Verrucariaceae</taxon>
        <taxon>Endocarpon</taxon>
    </lineage>
</organism>
<feature type="compositionally biased region" description="Polar residues" evidence="1">
    <location>
        <begin position="79"/>
        <end position="90"/>
    </location>
</feature>
<accession>A0A8H7DZV7</accession>
<dbReference type="AlphaFoldDB" id="A0A8H7DZV7"/>
<comment type="caution">
    <text evidence="2">The sequence shown here is derived from an EMBL/GenBank/DDBJ whole genome shotgun (WGS) entry which is preliminary data.</text>
</comment>
<dbReference type="InterPro" id="IPR019711">
    <property type="entry name" value="ATP_synth_F0_suH"/>
</dbReference>
<dbReference type="EMBL" id="JAACFV010000165">
    <property type="protein sequence ID" value="KAF7503710.1"/>
    <property type="molecule type" value="Genomic_DNA"/>
</dbReference>
<dbReference type="Pfam" id="PF10775">
    <property type="entry name" value="ATP_sub_h"/>
    <property type="match status" value="1"/>
</dbReference>
<feature type="region of interest" description="Disordered" evidence="1">
    <location>
        <begin position="52"/>
        <end position="127"/>
    </location>
</feature>
<gene>
    <name evidence="2" type="ORF">GJ744_003335</name>
</gene>
<evidence type="ECO:0000313" key="2">
    <source>
        <dbReference type="EMBL" id="KAF7503710.1"/>
    </source>
</evidence>
<evidence type="ECO:0000313" key="3">
    <source>
        <dbReference type="Proteomes" id="UP000606974"/>
    </source>
</evidence>
<reference evidence="2" key="1">
    <citation type="submission" date="2020-02" db="EMBL/GenBank/DDBJ databases">
        <authorList>
            <person name="Palmer J.M."/>
        </authorList>
    </citation>
    <scope>NUCLEOTIDE SEQUENCE</scope>
    <source>
        <strain evidence="2">EPUS1.4</strain>
        <tissue evidence="2">Thallus</tissue>
    </source>
</reference>
<keyword evidence="3" id="KW-1185">Reference proteome</keyword>
<dbReference type="PANTHER" id="PTHR28207:SF1">
    <property type="entry name" value="ATP SYNTHASE SUBUNIT H, MITOCHONDRIAL"/>
    <property type="match status" value="1"/>
</dbReference>
<name>A0A8H7DZV7_9EURO</name>
<sequence>MTPRLLRASSSLAARIARNTTPLNRRQFVAATAIRQPDIIQDLYLKELRAYKPPPAKPADAEGHVQKFTMPKPPKSPEETSITNQVQEYENSAVEVEGQASSGEAQEPEGDYFEDLKVLDEEQPAAH</sequence>